<proteinExistence type="predicted"/>
<feature type="compositionally biased region" description="Gly residues" evidence="1">
    <location>
        <begin position="124"/>
        <end position="141"/>
    </location>
</feature>
<feature type="transmembrane region" description="Helical" evidence="2">
    <location>
        <begin position="67"/>
        <end position="88"/>
    </location>
</feature>
<reference evidence="3 4" key="1">
    <citation type="submission" date="2019-10" db="EMBL/GenBank/DDBJ databases">
        <title>Cognatihalovulum marinum gen. nov. sp. nov., a new member of the family Rhodobacteraceae isolated from deep seawater of the Northwest Indian Ocean.</title>
        <authorList>
            <person name="Ruan C."/>
            <person name="Wang J."/>
            <person name="Zheng X."/>
            <person name="Song L."/>
            <person name="Zhu Y."/>
            <person name="Huang Y."/>
            <person name="Lu Z."/>
            <person name="Du W."/>
            <person name="Huang L."/>
            <person name="Dai X."/>
        </authorList>
    </citation>
    <scope>NUCLEOTIDE SEQUENCE [LARGE SCALE GENOMIC DNA]</scope>
    <source>
        <strain evidence="3 4">2CG4</strain>
    </source>
</reference>
<dbReference type="InterPro" id="IPR007313">
    <property type="entry name" value="FxsA"/>
</dbReference>
<keyword evidence="2" id="KW-1133">Transmembrane helix</keyword>
<dbReference type="AlphaFoldDB" id="A0A6L5Z276"/>
<keyword evidence="4" id="KW-1185">Reference proteome</keyword>
<dbReference type="NCBIfam" id="NF008528">
    <property type="entry name" value="PRK11463.1-2"/>
    <property type="match status" value="1"/>
</dbReference>
<feature type="transmembrane region" description="Helical" evidence="2">
    <location>
        <begin position="24"/>
        <end position="46"/>
    </location>
</feature>
<organism evidence="3 4">
    <name type="scientific">Halovulum marinum</name>
    <dbReference type="NCBI Taxonomy" id="2662447"/>
    <lineage>
        <taxon>Bacteria</taxon>
        <taxon>Pseudomonadati</taxon>
        <taxon>Pseudomonadota</taxon>
        <taxon>Alphaproteobacteria</taxon>
        <taxon>Rhodobacterales</taxon>
        <taxon>Paracoccaceae</taxon>
        <taxon>Halovulum</taxon>
    </lineage>
</organism>
<evidence type="ECO:0000256" key="1">
    <source>
        <dbReference type="SAM" id="MobiDB-lite"/>
    </source>
</evidence>
<dbReference type="PANTHER" id="PTHR35335:SF1">
    <property type="entry name" value="UPF0716 PROTEIN FXSA"/>
    <property type="match status" value="1"/>
</dbReference>
<dbReference type="Pfam" id="PF04186">
    <property type="entry name" value="FxsA"/>
    <property type="match status" value="1"/>
</dbReference>
<gene>
    <name evidence="3" type="ORF">GE300_13830</name>
</gene>
<evidence type="ECO:0000313" key="3">
    <source>
        <dbReference type="EMBL" id="MSU90681.1"/>
    </source>
</evidence>
<protein>
    <submittedName>
        <fullName evidence="3">FxsA family protein</fullName>
    </submittedName>
</protein>
<dbReference type="PANTHER" id="PTHR35335">
    <property type="entry name" value="UPF0716 PROTEIN FXSA"/>
    <property type="match status" value="1"/>
</dbReference>
<name>A0A6L5Z276_9RHOB</name>
<dbReference type="EMBL" id="WIND01000011">
    <property type="protein sequence ID" value="MSU90681.1"/>
    <property type="molecule type" value="Genomic_DNA"/>
</dbReference>
<sequence>MLFAAFVAVPIVEIALFIQVGGWIGLWPTLAVVVLTAIAGTALMRAQGLATLAELQRRMNAGENPTATLAHGAMILFAGALLLTPGFFTDTVGFLLLLPPVRASIIRSAAANISGKVAVFRTGGGPAGPGPGAHPGAGDGSDGPIDAEYQRLDPDEVDEDGPRGSSGWTRQR</sequence>
<dbReference type="Proteomes" id="UP000474957">
    <property type="component" value="Unassembled WGS sequence"/>
</dbReference>
<evidence type="ECO:0000313" key="4">
    <source>
        <dbReference type="Proteomes" id="UP000474957"/>
    </source>
</evidence>
<accession>A0A6L5Z276</accession>
<feature type="region of interest" description="Disordered" evidence="1">
    <location>
        <begin position="124"/>
        <end position="172"/>
    </location>
</feature>
<keyword evidence="2" id="KW-0812">Transmembrane</keyword>
<dbReference type="GO" id="GO:0016020">
    <property type="term" value="C:membrane"/>
    <property type="evidence" value="ECO:0007669"/>
    <property type="project" value="InterPro"/>
</dbReference>
<keyword evidence="2" id="KW-0472">Membrane</keyword>
<comment type="caution">
    <text evidence="3">The sequence shown here is derived from an EMBL/GenBank/DDBJ whole genome shotgun (WGS) entry which is preliminary data.</text>
</comment>
<evidence type="ECO:0000256" key="2">
    <source>
        <dbReference type="SAM" id="Phobius"/>
    </source>
</evidence>